<dbReference type="Proteomes" id="UP000308600">
    <property type="component" value="Unassembled WGS sequence"/>
</dbReference>
<evidence type="ECO:0000313" key="2">
    <source>
        <dbReference type="Proteomes" id="UP000308600"/>
    </source>
</evidence>
<protein>
    <submittedName>
        <fullName evidence="1">Uncharacterized protein</fullName>
    </submittedName>
</protein>
<evidence type="ECO:0000313" key="1">
    <source>
        <dbReference type="EMBL" id="TFK73086.1"/>
    </source>
</evidence>
<organism evidence="1 2">
    <name type="scientific">Pluteus cervinus</name>
    <dbReference type="NCBI Taxonomy" id="181527"/>
    <lineage>
        <taxon>Eukaryota</taxon>
        <taxon>Fungi</taxon>
        <taxon>Dikarya</taxon>
        <taxon>Basidiomycota</taxon>
        <taxon>Agaricomycotina</taxon>
        <taxon>Agaricomycetes</taxon>
        <taxon>Agaricomycetidae</taxon>
        <taxon>Agaricales</taxon>
        <taxon>Pluteineae</taxon>
        <taxon>Pluteaceae</taxon>
        <taxon>Pluteus</taxon>
    </lineage>
</organism>
<reference evidence="1 2" key="1">
    <citation type="journal article" date="2019" name="Nat. Ecol. Evol.">
        <title>Megaphylogeny resolves global patterns of mushroom evolution.</title>
        <authorList>
            <person name="Varga T."/>
            <person name="Krizsan K."/>
            <person name="Foldi C."/>
            <person name="Dima B."/>
            <person name="Sanchez-Garcia M."/>
            <person name="Sanchez-Ramirez S."/>
            <person name="Szollosi G.J."/>
            <person name="Szarkandi J.G."/>
            <person name="Papp V."/>
            <person name="Albert L."/>
            <person name="Andreopoulos W."/>
            <person name="Angelini C."/>
            <person name="Antonin V."/>
            <person name="Barry K.W."/>
            <person name="Bougher N.L."/>
            <person name="Buchanan P."/>
            <person name="Buyck B."/>
            <person name="Bense V."/>
            <person name="Catcheside P."/>
            <person name="Chovatia M."/>
            <person name="Cooper J."/>
            <person name="Damon W."/>
            <person name="Desjardin D."/>
            <person name="Finy P."/>
            <person name="Geml J."/>
            <person name="Haridas S."/>
            <person name="Hughes K."/>
            <person name="Justo A."/>
            <person name="Karasinski D."/>
            <person name="Kautmanova I."/>
            <person name="Kiss B."/>
            <person name="Kocsube S."/>
            <person name="Kotiranta H."/>
            <person name="LaButti K.M."/>
            <person name="Lechner B.E."/>
            <person name="Liimatainen K."/>
            <person name="Lipzen A."/>
            <person name="Lukacs Z."/>
            <person name="Mihaltcheva S."/>
            <person name="Morgado L.N."/>
            <person name="Niskanen T."/>
            <person name="Noordeloos M.E."/>
            <person name="Ohm R.A."/>
            <person name="Ortiz-Santana B."/>
            <person name="Ovrebo C."/>
            <person name="Racz N."/>
            <person name="Riley R."/>
            <person name="Savchenko A."/>
            <person name="Shiryaev A."/>
            <person name="Soop K."/>
            <person name="Spirin V."/>
            <person name="Szebenyi C."/>
            <person name="Tomsovsky M."/>
            <person name="Tulloss R.E."/>
            <person name="Uehling J."/>
            <person name="Grigoriev I.V."/>
            <person name="Vagvolgyi C."/>
            <person name="Papp T."/>
            <person name="Martin F.M."/>
            <person name="Miettinen O."/>
            <person name="Hibbett D.S."/>
            <person name="Nagy L.G."/>
        </authorList>
    </citation>
    <scope>NUCLEOTIDE SEQUENCE [LARGE SCALE GENOMIC DNA]</scope>
    <source>
        <strain evidence="1 2">NL-1719</strain>
    </source>
</reference>
<gene>
    <name evidence="1" type="ORF">BDN72DRAFT_762426</name>
</gene>
<proteinExistence type="predicted"/>
<dbReference type="EMBL" id="ML208279">
    <property type="protein sequence ID" value="TFK73086.1"/>
    <property type="molecule type" value="Genomic_DNA"/>
</dbReference>
<sequence length="452" mass="51136">MKRIPYFRAQLTQFPWGRIEADGTCPHEIIRAKMGLLGVGPAFGYWSARSDVRPHDSAFPEPELSSLPTDLHLPTTKTYFHGQTLLAEEWPDHTTAWKLKDPGHIPLLDFSDVAESLCPSEVEEGEIFDWESWYKWRSIPVASPAAWLMSYPLSIYHLLVNVLKIVDPKRSSSYRQPLHVHYLGAESELNFIPIFSELALLLPHTDLTITIFGKAAYNLIQLAKQSYPNSIAAKNPVWEYTAPDSVGGSTININLYDKAENWTRQAIVDEDKFPDAMIGLNAGLLSDNNWGDPMMFSALLEIPFAITDYMEQILETTVTALPTLRTETARMIGEENAQYSKLMEPFETSIDPNPFHKPGQRCISVVRLPNIENGFCMKLVGLDPIVWERRDEAEAERWKEMLLRGEVGREGGEVMTEREIEKIKVKDRVLAIVLGLLTAVVAMIFAVQYRGS</sequence>
<accession>A0ACD3B5K4</accession>
<keyword evidence="2" id="KW-1185">Reference proteome</keyword>
<name>A0ACD3B5K4_9AGAR</name>